<keyword evidence="3" id="KW-1185">Reference proteome</keyword>
<keyword evidence="1" id="KW-0732">Signal</keyword>
<dbReference type="PANTHER" id="PTHR43737">
    <property type="entry name" value="BLL7424 PROTEIN"/>
    <property type="match status" value="1"/>
</dbReference>
<dbReference type="Proteomes" id="UP000231553">
    <property type="component" value="Unassembled WGS sequence"/>
</dbReference>
<protein>
    <submittedName>
        <fullName evidence="2">Twin-arginine translocation pathway signal</fullName>
    </submittedName>
</protein>
<feature type="non-terminal residue" evidence="2">
    <location>
        <position position="352"/>
    </location>
</feature>
<comment type="caution">
    <text evidence="2">The sequence shown here is derived from an EMBL/GenBank/DDBJ whole genome shotgun (WGS) entry which is preliminary data.</text>
</comment>
<evidence type="ECO:0000313" key="2">
    <source>
        <dbReference type="EMBL" id="PJE34255.1"/>
    </source>
</evidence>
<evidence type="ECO:0000256" key="1">
    <source>
        <dbReference type="SAM" id="SignalP"/>
    </source>
</evidence>
<dbReference type="InterPro" id="IPR006311">
    <property type="entry name" value="TAT_signal"/>
</dbReference>
<dbReference type="EMBL" id="PGTB01000211">
    <property type="protein sequence ID" value="PJE34255.1"/>
    <property type="molecule type" value="Genomic_DNA"/>
</dbReference>
<dbReference type="AlphaFoldDB" id="A0A2M8IUR5"/>
<organism evidence="2 3">
    <name type="scientific">Pseudooceanicola lipolyticus</name>
    <dbReference type="NCBI Taxonomy" id="2029104"/>
    <lineage>
        <taxon>Bacteria</taxon>
        <taxon>Pseudomonadati</taxon>
        <taxon>Pseudomonadota</taxon>
        <taxon>Alphaproteobacteria</taxon>
        <taxon>Rhodobacterales</taxon>
        <taxon>Paracoccaceae</taxon>
        <taxon>Pseudooceanicola</taxon>
    </lineage>
</organism>
<dbReference type="InterPro" id="IPR010869">
    <property type="entry name" value="DUF1501"/>
</dbReference>
<gene>
    <name evidence="2" type="ORF">CVM52_23240</name>
</gene>
<proteinExistence type="predicted"/>
<dbReference type="OrthoDB" id="9779968at2"/>
<dbReference type="RefSeq" id="WP_100164728.1">
    <property type="nucleotide sequence ID" value="NZ_PGTB01000211.1"/>
</dbReference>
<name>A0A2M8IUR5_9RHOB</name>
<dbReference type="PANTHER" id="PTHR43737:SF1">
    <property type="entry name" value="DUF1501 DOMAIN-CONTAINING PROTEIN"/>
    <property type="match status" value="1"/>
</dbReference>
<feature type="signal peptide" evidence="1">
    <location>
        <begin position="1"/>
        <end position="23"/>
    </location>
</feature>
<feature type="chain" id="PRO_5014721388" evidence="1">
    <location>
        <begin position="24"/>
        <end position="352"/>
    </location>
</feature>
<dbReference type="PROSITE" id="PS51318">
    <property type="entry name" value="TAT"/>
    <property type="match status" value="1"/>
</dbReference>
<dbReference type="Pfam" id="PF07394">
    <property type="entry name" value="DUF1501"/>
    <property type="match status" value="1"/>
</dbReference>
<sequence>MTQTLSRRAFLARSALIGCSAAASPLLTPMSFAAAPWDRRLVVIILRGAMDGLDVVRPYGAAEYAALRGQLGGGPDQGAADLDGFFALHPALAPLMPLWSAGQLGFVHAVSTPYRDKRSHFDGQDLLEAGTASLSGVRDGWLNRMLSKVPGIEARTAFAIGHGEMKVLSGPVPVSDWSPEADLVLTPQAVRLAEMMMEDDPAFHAALSEALMLSSGGETGAMAETEADSGMMALPAPMRGKAHLKVAEFAAEQLRGDTRIASFSINGWDTHNRQDKAIQPALQRLADTVLGLQAGLGAEIWGKTAIVAMTEFGRTARVNGTGGTDHGTGGVMLLAGGAIRGGKVYGDWPGLA</sequence>
<reference evidence="2 3" key="1">
    <citation type="journal article" date="2018" name="Int. J. Syst. Evol. Microbiol.">
        <title>Pseudooceanicola lipolyticus sp. nov., a marine alphaproteobacterium, reclassification of Oceanicola flagellatus as Pseudooceanicola flagellatus comb. nov. and emended description of the genus Pseudooceanicola.</title>
        <authorList>
            <person name="Huang M.-M."/>
            <person name="Guo L.-L."/>
            <person name="Wu Y.-H."/>
            <person name="Lai Q.-L."/>
            <person name="Shao Z.-Z."/>
            <person name="Wang C.-S."/>
            <person name="Wu M."/>
            <person name="Xu X.-W."/>
        </authorList>
    </citation>
    <scope>NUCLEOTIDE SEQUENCE [LARGE SCALE GENOMIC DNA]</scope>
    <source>
        <strain evidence="2 3">157</strain>
    </source>
</reference>
<evidence type="ECO:0000313" key="3">
    <source>
        <dbReference type="Proteomes" id="UP000231553"/>
    </source>
</evidence>
<accession>A0A2M8IUR5</accession>